<sequence length="887" mass="97960">MDRAARLSDTSVPPTADYAAALREDLRRLWLNVVERRAPHIAGWAEDATSALPAEEDAIPCLQAVSIWFQLSRIIEENAAVRDRRRAEARDGAGAVEGSFARAVAGLEPEMTAAQFEAMTGQLSVGPTLTAHPTEAKRVTVLEIHRRIYRLLVALETQRWTPREREDLMLDIESEIDLLWMTGELRLERPSLKDEIEWGLQFFRDSIYDAVPQLFQRFIAASKDRFGEAAEVTPCIRFHSWIGGDRDGNPNVTTAATRDALRRSRAAILERYRTELRAAAARISITSRIVAVPAAHADAVRIIAGRSAHAADLAARNPGELFRQALTSMAERLEATEAGQAEGYATPGRFAADLRVLDAALSAIGADRIAERFLRPIRWQAETFGFRTTTLDIRQNSTVTTAALTEIWALSGAAPAYGTPEWSARLRRELGLADLTYADRARLSADTVELLDLLSLMREARVSDDPDSVGPFILSMTRSSDDILGVYLIARYAGFGAETLDLRVVPLFETIEDLRRAPEVFDDLLAVPLARRSLRERGGTIEVMLGYSDSNKDGGFVCSTWELDKAQRRISRTLARHDLRPVFFHGRGGSVSRGGAPAGRAIAAQPLGTVHGRLRLTEQGEVVSSNYANRGTALNHLELLASSVMTHMQTRAQEAANPEHGDALDALAGVSQTAYANLLQTPGFIDYFQQASPVEELAMLKIGSRPARRFGARSLSDLRAIPWVFAWSQNRHLVTGWYGFGTAIASFRQVRGAEGDRLLAEMFERHQLFRLMVDEVEKSLLLSDMDIARHYAGLVADAQVRERVLGLVEGEHDRSAAAVCFLTGSATTGGRFPLMRDRIERIRPQLDRINRLQVDLLARFRATPSDRAPVALMQSMNAIAAGLGWTG</sequence>
<accession>A0ABT2Z7A2</accession>
<dbReference type="InterPro" id="IPR033129">
    <property type="entry name" value="PEPCASE_His_AS"/>
</dbReference>
<evidence type="ECO:0000313" key="4">
    <source>
        <dbReference type="EMBL" id="MCV2866972.1"/>
    </source>
</evidence>
<evidence type="ECO:0000256" key="2">
    <source>
        <dbReference type="ARBA" id="ARBA00022419"/>
    </source>
</evidence>
<dbReference type="Pfam" id="PF00311">
    <property type="entry name" value="PEPcase"/>
    <property type="match status" value="1"/>
</dbReference>
<dbReference type="Proteomes" id="UP001652503">
    <property type="component" value="Unassembled WGS sequence"/>
</dbReference>
<keyword evidence="5" id="KW-1185">Reference proteome</keyword>
<evidence type="ECO:0000313" key="5">
    <source>
        <dbReference type="Proteomes" id="UP001652503"/>
    </source>
</evidence>
<comment type="function">
    <text evidence="1">Forms oxaloacetate, a four-carbon dicarboxylic acid source for the tricarboxylic acid cycle.</text>
</comment>
<dbReference type="InterPro" id="IPR015813">
    <property type="entry name" value="Pyrv/PenolPyrv_kinase-like_dom"/>
</dbReference>
<evidence type="ECO:0000256" key="3">
    <source>
        <dbReference type="PROSITE-ProRule" id="PRU10112"/>
    </source>
</evidence>
<gene>
    <name evidence="4" type="ORF">OE647_19965</name>
</gene>
<dbReference type="PANTHER" id="PTHR30523">
    <property type="entry name" value="PHOSPHOENOLPYRUVATE CARBOXYLASE"/>
    <property type="match status" value="1"/>
</dbReference>
<comment type="caution">
    <text evidence="4">The sequence shown here is derived from an EMBL/GenBank/DDBJ whole genome shotgun (WGS) entry which is preliminary data.</text>
</comment>
<dbReference type="EMBL" id="JAOWLA010000047">
    <property type="protein sequence ID" value="MCV2866972.1"/>
    <property type="molecule type" value="Genomic_DNA"/>
</dbReference>
<protein>
    <recommendedName>
        <fullName evidence="2">Phosphoenolpyruvate carboxylase</fullName>
    </recommendedName>
</protein>
<dbReference type="RefSeq" id="WP_263723518.1">
    <property type="nucleotide sequence ID" value="NZ_JAOWLA010000047.1"/>
</dbReference>
<proteinExistence type="predicted"/>
<dbReference type="Gene3D" id="1.20.1440.90">
    <property type="entry name" value="Phosphoenolpyruvate/pyruvate domain"/>
    <property type="match status" value="1"/>
</dbReference>
<evidence type="ECO:0000256" key="1">
    <source>
        <dbReference type="ARBA" id="ARBA00003670"/>
    </source>
</evidence>
<feature type="active site" evidence="3">
    <location>
        <position position="552"/>
    </location>
</feature>
<name>A0ABT2Z7A2_9RHOB</name>
<reference evidence="4 5" key="1">
    <citation type="submission" date="2022-10" db="EMBL/GenBank/DDBJ databases">
        <title>Defluviimonas sp. nov., isolated from ocean surface water.</title>
        <authorList>
            <person name="He W."/>
            <person name="Wang L."/>
            <person name="Zhang D.-F."/>
        </authorList>
    </citation>
    <scope>NUCLEOTIDE SEQUENCE [LARGE SCALE GENOMIC DNA]</scope>
    <source>
        <strain evidence="4 5">WL0075</strain>
    </source>
</reference>
<dbReference type="PANTHER" id="PTHR30523:SF32">
    <property type="entry name" value="PHOSPHOENOLPYRUVATE CARBOXYLASE"/>
    <property type="match status" value="1"/>
</dbReference>
<dbReference type="PROSITE" id="PS00393">
    <property type="entry name" value="PEPCASE_2"/>
    <property type="match status" value="1"/>
</dbReference>
<dbReference type="PRINTS" id="PR00150">
    <property type="entry name" value="PEPCARBXLASE"/>
</dbReference>
<dbReference type="InterPro" id="IPR021135">
    <property type="entry name" value="PEP_COase"/>
</dbReference>
<dbReference type="SUPFAM" id="SSF51621">
    <property type="entry name" value="Phosphoenolpyruvate/pyruvate domain"/>
    <property type="match status" value="1"/>
</dbReference>
<organism evidence="4 5">
    <name type="scientific">Albidovulum sediminicola</name>
    <dbReference type="NCBI Taxonomy" id="2984331"/>
    <lineage>
        <taxon>Bacteria</taxon>
        <taxon>Pseudomonadati</taxon>
        <taxon>Pseudomonadota</taxon>
        <taxon>Alphaproteobacteria</taxon>
        <taxon>Rhodobacterales</taxon>
        <taxon>Paracoccaceae</taxon>
        <taxon>Albidovulum</taxon>
    </lineage>
</organism>